<comment type="caution">
    <text evidence="2">The sequence shown here is derived from an EMBL/GenBank/DDBJ whole genome shotgun (WGS) entry which is preliminary data.</text>
</comment>
<protein>
    <submittedName>
        <fullName evidence="2">Uncharacterized protein</fullName>
    </submittedName>
</protein>
<dbReference type="EMBL" id="LSBI01000007">
    <property type="protein sequence ID" value="OAQ85377.1"/>
    <property type="molecule type" value="Genomic_DNA"/>
</dbReference>
<reference evidence="2 3" key="1">
    <citation type="submission" date="2016-02" db="EMBL/GenBank/DDBJ databases">
        <title>Biosynthesis of antibiotic leucinostatins and their inhibition on Phytophthora in bio-control Purpureocillium lilacinum.</title>
        <authorList>
            <person name="Wang G."/>
            <person name="Liu Z."/>
            <person name="Lin R."/>
            <person name="Li E."/>
            <person name="Mao Z."/>
            <person name="Ling J."/>
            <person name="Yin W."/>
            <person name="Xie B."/>
        </authorList>
    </citation>
    <scope>NUCLEOTIDE SEQUENCE [LARGE SCALE GENOMIC DNA]</scope>
    <source>
        <strain evidence="2">PLFJ-1</strain>
    </source>
</reference>
<dbReference type="AlphaFoldDB" id="A0A179H5E1"/>
<organism evidence="2 3">
    <name type="scientific">Purpureocillium lilacinum</name>
    <name type="common">Paecilomyces lilacinus</name>
    <dbReference type="NCBI Taxonomy" id="33203"/>
    <lineage>
        <taxon>Eukaryota</taxon>
        <taxon>Fungi</taxon>
        <taxon>Dikarya</taxon>
        <taxon>Ascomycota</taxon>
        <taxon>Pezizomycotina</taxon>
        <taxon>Sordariomycetes</taxon>
        <taxon>Hypocreomycetidae</taxon>
        <taxon>Hypocreales</taxon>
        <taxon>Ophiocordycipitaceae</taxon>
        <taxon>Purpureocillium</taxon>
    </lineage>
</organism>
<name>A0A179H5E1_PURLI</name>
<evidence type="ECO:0000256" key="1">
    <source>
        <dbReference type="SAM" id="MobiDB-lite"/>
    </source>
</evidence>
<feature type="region of interest" description="Disordered" evidence="1">
    <location>
        <begin position="1"/>
        <end position="86"/>
    </location>
</feature>
<dbReference type="Proteomes" id="UP000078340">
    <property type="component" value="Unassembled WGS sequence"/>
</dbReference>
<gene>
    <name evidence="2" type="ORF">VFPFJ_07766</name>
</gene>
<evidence type="ECO:0000313" key="2">
    <source>
        <dbReference type="EMBL" id="OAQ85377.1"/>
    </source>
</evidence>
<proteinExistence type="predicted"/>
<sequence>MCFALRHKPCRSRVTDGPSQPRSARTARAPVSPRRLLVNAPLSPVQGGPPPSLSKAAVPMRLRQPTASPRGPDRTAPRVAGLPPAPNLVRSRKRVENNDATCVWRRRLPSTLTTKRPSVISHARAINNAAKEVLVTVVYSCFFLRRMHKRPFLAHPVPGPRLSPARTARARRYPVNAF</sequence>
<evidence type="ECO:0000313" key="3">
    <source>
        <dbReference type="Proteomes" id="UP000078340"/>
    </source>
</evidence>
<feature type="compositionally biased region" description="Basic residues" evidence="1">
    <location>
        <begin position="1"/>
        <end position="11"/>
    </location>
</feature>
<accession>A0A179H5E1</accession>